<dbReference type="GO" id="GO:0006508">
    <property type="term" value="P:proteolysis"/>
    <property type="evidence" value="ECO:0007669"/>
    <property type="project" value="InterPro"/>
</dbReference>
<dbReference type="InterPro" id="IPR029058">
    <property type="entry name" value="AB_hydrolase_fold"/>
</dbReference>
<evidence type="ECO:0000256" key="1">
    <source>
        <dbReference type="ARBA" id="ARBA00009431"/>
    </source>
</evidence>
<dbReference type="PANTHER" id="PTHR11802:SF132">
    <property type="entry name" value="SERINE CARBOXYPEPTIDASE-LIKE 36-RELATED"/>
    <property type="match status" value="1"/>
</dbReference>
<protein>
    <submittedName>
        <fullName evidence="4">Uncharacterized protein</fullName>
    </submittedName>
</protein>
<dbReference type="Pfam" id="PF00450">
    <property type="entry name" value="Peptidase_S10"/>
    <property type="match status" value="1"/>
</dbReference>
<proteinExistence type="inferred from homology"/>
<comment type="similarity">
    <text evidence="1">Belongs to the peptidase S10 family.</text>
</comment>
<organism evidence="4 5">
    <name type="scientific">Coptis chinensis</name>
    <dbReference type="NCBI Taxonomy" id="261450"/>
    <lineage>
        <taxon>Eukaryota</taxon>
        <taxon>Viridiplantae</taxon>
        <taxon>Streptophyta</taxon>
        <taxon>Embryophyta</taxon>
        <taxon>Tracheophyta</taxon>
        <taxon>Spermatophyta</taxon>
        <taxon>Magnoliopsida</taxon>
        <taxon>Ranunculales</taxon>
        <taxon>Ranunculaceae</taxon>
        <taxon>Coptidoideae</taxon>
        <taxon>Coptis</taxon>
    </lineage>
</organism>
<dbReference type="AlphaFoldDB" id="A0A835IW85"/>
<comment type="caution">
    <text evidence="4">The sequence shown here is derived from an EMBL/GenBank/DDBJ whole genome shotgun (WGS) entry which is preliminary data.</text>
</comment>
<evidence type="ECO:0000256" key="2">
    <source>
        <dbReference type="ARBA" id="ARBA00022729"/>
    </source>
</evidence>
<dbReference type="Gene3D" id="3.40.50.1820">
    <property type="entry name" value="alpha/beta hydrolase"/>
    <property type="match status" value="1"/>
</dbReference>
<dbReference type="PANTHER" id="PTHR11802">
    <property type="entry name" value="SERINE PROTEASE FAMILY S10 SERINE CARBOXYPEPTIDASE"/>
    <property type="match status" value="1"/>
</dbReference>
<dbReference type="SUPFAM" id="SSF53474">
    <property type="entry name" value="alpha/beta-Hydrolases"/>
    <property type="match status" value="1"/>
</dbReference>
<keyword evidence="3" id="KW-0325">Glycoprotein</keyword>
<accession>A0A835IW85</accession>
<evidence type="ECO:0000256" key="3">
    <source>
        <dbReference type="ARBA" id="ARBA00023180"/>
    </source>
</evidence>
<evidence type="ECO:0000313" key="5">
    <source>
        <dbReference type="Proteomes" id="UP000631114"/>
    </source>
</evidence>
<dbReference type="OrthoDB" id="443318at2759"/>
<keyword evidence="2" id="KW-0732">Signal</keyword>
<dbReference type="GO" id="GO:0005773">
    <property type="term" value="C:vacuole"/>
    <property type="evidence" value="ECO:0007669"/>
    <property type="project" value="TreeGrafter"/>
</dbReference>
<keyword evidence="5" id="KW-1185">Reference proteome</keyword>
<dbReference type="PRINTS" id="PR00724">
    <property type="entry name" value="CRBOXYPTASEC"/>
</dbReference>
<gene>
    <name evidence="4" type="ORF">IFM89_012974</name>
</gene>
<dbReference type="InterPro" id="IPR001563">
    <property type="entry name" value="Peptidase_S10"/>
</dbReference>
<sequence>MKRERKIDTNFYDELQVVVETRVLSQEGLKENDRIEKLPGQPHNLDFAQYGGYVTVDEKASLGCSSLAYGAMQELGPFRVASDGKTLHHNPYAWNKVANVLFLESPVGVGFSYTNTTSNLKKSGDKMTADDNYVFLLNCLKRFPEYKDKDFYISGESCVGHYVLQLAHNIVRHNKLENNTTINLKGIIV</sequence>
<name>A0A835IW85_9MAGN</name>
<dbReference type="GO" id="GO:0004185">
    <property type="term" value="F:serine-type carboxypeptidase activity"/>
    <property type="evidence" value="ECO:0007669"/>
    <property type="project" value="InterPro"/>
</dbReference>
<dbReference type="EMBL" id="JADFTS010000001">
    <property type="protein sequence ID" value="KAF9624681.1"/>
    <property type="molecule type" value="Genomic_DNA"/>
</dbReference>
<evidence type="ECO:0000313" key="4">
    <source>
        <dbReference type="EMBL" id="KAF9624681.1"/>
    </source>
</evidence>
<reference evidence="4 5" key="1">
    <citation type="submission" date="2020-10" db="EMBL/GenBank/DDBJ databases">
        <title>The Coptis chinensis genome and diversification of protoberbering-type alkaloids.</title>
        <authorList>
            <person name="Wang B."/>
            <person name="Shu S."/>
            <person name="Song C."/>
            <person name="Liu Y."/>
        </authorList>
    </citation>
    <scope>NUCLEOTIDE SEQUENCE [LARGE SCALE GENOMIC DNA]</scope>
    <source>
        <strain evidence="4">HL-2020</strain>
        <tissue evidence="4">Leaf</tissue>
    </source>
</reference>
<dbReference type="Proteomes" id="UP000631114">
    <property type="component" value="Unassembled WGS sequence"/>
</dbReference>